<evidence type="ECO:0000256" key="1">
    <source>
        <dbReference type="SAM" id="Phobius"/>
    </source>
</evidence>
<dbReference type="EMBL" id="ML769485">
    <property type="protein sequence ID" value="KAE9398299.1"/>
    <property type="molecule type" value="Genomic_DNA"/>
</dbReference>
<accession>A0A6A4GN52</accession>
<proteinExistence type="predicted"/>
<keyword evidence="4" id="KW-1185">Reference proteome</keyword>
<sequence>MSGFRKGFMKHWYAVEAIPIYAVVGGAVLGASWYLYRLSMGPTIQWTKANPTPWNNIKPNQGTKMLEVNQKFDERYVSVVLHALLQR</sequence>
<evidence type="ECO:0000313" key="2">
    <source>
        <dbReference type="EMBL" id="KAE9386685.1"/>
    </source>
</evidence>
<dbReference type="Proteomes" id="UP000799118">
    <property type="component" value="Unassembled WGS sequence"/>
</dbReference>
<organism evidence="2 4">
    <name type="scientific">Gymnopus androsaceus JB14</name>
    <dbReference type="NCBI Taxonomy" id="1447944"/>
    <lineage>
        <taxon>Eukaryota</taxon>
        <taxon>Fungi</taxon>
        <taxon>Dikarya</taxon>
        <taxon>Basidiomycota</taxon>
        <taxon>Agaricomycotina</taxon>
        <taxon>Agaricomycetes</taxon>
        <taxon>Agaricomycetidae</taxon>
        <taxon>Agaricales</taxon>
        <taxon>Marasmiineae</taxon>
        <taxon>Omphalotaceae</taxon>
        <taxon>Gymnopus</taxon>
    </lineage>
</organism>
<dbReference type="PANTHER" id="PTHR14256:SF1">
    <property type="entry name" value="GEO09626P1"/>
    <property type="match status" value="1"/>
</dbReference>
<keyword evidence="1" id="KW-1133">Transmembrane helix</keyword>
<reference evidence="2" key="1">
    <citation type="journal article" date="2019" name="Environ. Microbiol.">
        <title>Fungal ecological strategies reflected in gene transcription - a case study of two litter decomposers.</title>
        <authorList>
            <person name="Barbi F."/>
            <person name="Kohler A."/>
            <person name="Barry K."/>
            <person name="Baskaran P."/>
            <person name="Daum C."/>
            <person name="Fauchery L."/>
            <person name="Ihrmark K."/>
            <person name="Kuo A."/>
            <person name="LaButti K."/>
            <person name="Lipzen A."/>
            <person name="Morin E."/>
            <person name="Grigoriev I.V."/>
            <person name="Henrissat B."/>
            <person name="Lindahl B."/>
            <person name="Martin F."/>
        </authorList>
    </citation>
    <scope>NUCLEOTIDE SEQUENCE</scope>
    <source>
        <strain evidence="2">JB14</strain>
    </source>
</reference>
<dbReference type="EMBL" id="ML769856">
    <property type="protein sequence ID" value="KAE9386685.1"/>
    <property type="molecule type" value="Genomic_DNA"/>
</dbReference>
<protein>
    <submittedName>
        <fullName evidence="2">Uncharacterized protein</fullName>
    </submittedName>
</protein>
<dbReference type="InterPro" id="IPR010530">
    <property type="entry name" value="B12D"/>
</dbReference>
<dbReference type="OrthoDB" id="5511684at2759"/>
<dbReference type="PANTHER" id="PTHR14256">
    <property type="entry name" value="NADH-UBIQUINONE OXIDOREDUCTASE MLRQ SUBUNIT"/>
    <property type="match status" value="1"/>
</dbReference>
<name>A0A6A4GN52_9AGAR</name>
<evidence type="ECO:0000313" key="3">
    <source>
        <dbReference type="EMBL" id="KAE9398299.1"/>
    </source>
</evidence>
<dbReference type="AlphaFoldDB" id="A0A6A4GN52"/>
<gene>
    <name evidence="3" type="ORF">BT96DRAFT_883191</name>
    <name evidence="2" type="ORF">BT96DRAFT_891483</name>
</gene>
<keyword evidence="1" id="KW-0472">Membrane</keyword>
<dbReference type="Pfam" id="PF06522">
    <property type="entry name" value="B12D"/>
    <property type="match status" value="1"/>
</dbReference>
<evidence type="ECO:0000313" key="4">
    <source>
        <dbReference type="Proteomes" id="UP000799118"/>
    </source>
</evidence>
<keyword evidence="1" id="KW-0812">Transmembrane</keyword>
<feature type="transmembrane region" description="Helical" evidence="1">
    <location>
        <begin position="12"/>
        <end position="36"/>
    </location>
</feature>